<dbReference type="InterPro" id="IPR005532">
    <property type="entry name" value="SUMF_dom"/>
</dbReference>
<dbReference type="STRING" id="1715989.NITINOP_3019"/>
<reference evidence="3" key="1">
    <citation type="submission" date="2015-09" db="EMBL/GenBank/DDBJ databases">
        <authorList>
            <person name="Daims H."/>
        </authorList>
    </citation>
    <scope>NUCLEOTIDE SEQUENCE [LARGE SCALE GENOMIC DNA]</scope>
</reference>
<evidence type="ECO:0000313" key="2">
    <source>
        <dbReference type="EMBL" id="CUQ67991.1"/>
    </source>
</evidence>
<evidence type="ECO:0000313" key="3">
    <source>
        <dbReference type="Proteomes" id="UP000066284"/>
    </source>
</evidence>
<name>A0A0S4KUE0_9BACT</name>
<dbReference type="SUPFAM" id="SSF56436">
    <property type="entry name" value="C-type lectin-like"/>
    <property type="match status" value="1"/>
</dbReference>
<dbReference type="GO" id="GO:0120147">
    <property type="term" value="F:formylglycine-generating oxidase activity"/>
    <property type="evidence" value="ECO:0007669"/>
    <property type="project" value="TreeGrafter"/>
</dbReference>
<keyword evidence="3" id="KW-1185">Reference proteome</keyword>
<feature type="domain" description="Sulfatase-modifying factor enzyme-like" evidence="1">
    <location>
        <begin position="84"/>
        <end position="346"/>
    </location>
</feature>
<organism evidence="2 3">
    <name type="scientific">Candidatus Nitrospira inopinata</name>
    <dbReference type="NCBI Taxonomy" id="1715989"/>
    <lineage>
        <taxon>Bacteria</taxon>
        <taxon>Pseudomonadati</taxon>
        <taxon>Nitrospirota</taxon>
        <taxon>Nitrospiria</taxon>
        <taxon>Nitrospirales</taxon>
        <taxon>Nitrospiraceae</taxon>
        <taxon>Nitrospira</taxon>
    </lineage>
</organism>
<protein>
    <recommendedName>
        <fullName evidence="1">Sulfatase-modifying factor enzyme-like domain-containing protein</fullName>
    </recommendedName>
</protein>
<dbReference type="InterPro" id="IPR016187">
    <property type="entry name" value="CTDL_fold"/>
</dbReference>
<proteinExistence type="predicted"/>
<evidence type="ECO:0000259" key="1">
    <source>
        <dbReference type="Pfam" id="PF03781"/>
    </source>
</evidence>
<sequence length="350" mass="39163">MGMNSNDSPTKKARRTRTHPVKAALRHDVVTAFTKSTGLLARLPGESRPRLRDRESAIADFFATALIVLVLCHAPIVSASSPPDETVLIPAGEFFMGSPEDGSSFDDERPQRKVFVGSFRLHRHEVTNARYKRFTDETGHRTPSHEKPALTLWLNGEPFPGSEHHPVVNVSWDDALAYCRWLGMRLPTEAEWEKAARGTDGRRYPWGNEWDPHLANSASYWADRTIEFKDGGEWKAFWMTGDGARIARERGLNGEVLTLPVGSFPEGASPYGLLDMAGNVSEWVQDWYEPYSYLQAPLSDPPGPDGRLLKVVRGGSWLKPARNLRTSDRDYGSPTDRATGIGFRCAQDVW</sequence>
<dbReference type="InterPro" id="IPR042095">
    <property type="entry name" value="SUMF_sf"/>
</dbReference>
<dbReference type="PANTHER" id="PTHR23150:SF19">
    <property type="entry name" value="FORMYLGLYCINE-GENERATING ENZYME"/>
    <property type="match status" value="1"/>
</dbReference>
<dbReference type="KEGG" id="nio:NITINOP_3019"/>
<gene>
    <name evidence="2" type="ORF">NITINOP_3019</name>
</gene>
<dbReference type="Pfam" id="PF03781">
    <property type="entry name" value="FGE-sulfatase"/>
    <property type="match status" value="1"/>
</dbReference>
<dbReference type="Proteomes" id="UP000066284">
    <property type="component" value="Chromosome 1"/>
</dbReference>
<dbReference type="Gene3D" id="3.90.1580.10">
    <property type="entry name" value="paralog of FGE (formylglycine-generating enzyme)"/>
    <property type="match status" value="1"/>
</dbReference>
<dbReference type="EMBL" id="LN885086">
    <property type="protein sequence ID" value="CUQ67991.1"/>
    <property type="molecule type" value="Genomic_DNA"/>
</dbReference>
<dbReference type="InterPro" id="IPR051043">
    <property type="entry name" value="Sulfatase_Mod_Factor_Kinase"/>
</dbReference>
<accession>A0A0S4KUE0</accession>
<dbReference type="PANTHER" id="PTHR23150">
    <property type="entry name" value="SULFATASE MODIFYING FACTOR 1, 2"/>
    <property type="match status" value="1"/>
</dbReference>
<dbReference type="AlphaFoldDB" id="A0A0S4KUE0"/>